<dbReference type="Proteomes" id="UP000830116">
    <property type="component" value="Chromosome"/>
</dbReference>
<protein>
    <submittedName>
        <fullName evidence="8">CoA pyrophosphatase</fullName>
    </submittedName>
</protein>
<comment type="cofactor">
    <cofactor evidence="2">
        <name>Mg(2+)</name>
        <dbReference type="ChEBI" id="CHEBI:18420"/>
    </cofactor>
</comment>
<evidence type="ECO:0000313" key="9">
    <source>
        <dbReference type="Proteomes" id="UP000830116"/>
    </source>
</evidence>
<dbReference type="Gene3D" id="3.90.79.10">
    <property type="entry name" value="Nucleoside Triphosphate Pyrophosphohydrolase"/>
    <property type="match status" value="1"/>
</dbReference>
<evidence type="ECO:0000256" key="6">
    <source>
        <dbReference type="ARBA" id="ARBA00023211"/>
    </source>
</evidence>
<feature type="domain" description="Nudix hydrolase" evidence="7">
    <location>
        <begin position="22"/>
        <end position="169"/>
    </location>
</feature>
<dbReference type="InterPro" id="IPR045121">
    <property type="entry name" value="CoAse"/>
</dbReference>
<dbReference type="PANTHER" id="PTHR12992">
    <property type="entry name" value="NUDIX HYDROLASE"/>
    <property type="match status" value="1"/>
</dbReference>
<sequence>MTNSLKSLFLNPAPLDLHEKLHRHACVAVILRGQKMEDLEVAFIQRAFNPDDRWSGHIAFPGGKREESDASDLDAALRETQEEVGLQLSPDELVGRLDDIQARKSGTMLDFYIRPFVFHIDREFGITLDASEVADFFWTPLKEILSPHRQTFYGVVRDTGGIRLPAVHLDRDPPLWGLTYMMILNLFDRLKLSAYKSSTVKNL</sequence>
<dbReference type="SUPFAM" id="SSF55811">
    <property type="entry name" value="Nudix"/>
    <property type="match status" value="1"/>
</dbReference>
<keyword evidence="5" id="KW-0460">Magnesium</keyword>
<evidence type="ECO:0000256" key="1">
    <source>
        <dbReference type="ARBA" id="ARBA00001936"/>
    </source>
</evidence>
<reference evidence="8" key="1">
    <citation type="submission" date="2022-03" db="EMBL/GenBank/DDBJ databases">
        <title>Genome Identification and Characterization of new species Bdellovibrio reynosense LBG001 sp. nov. from a Mexico soil sample.</title>
        <authorList>
            <person name="Camilli A."/>
            <person name="Ajao Y."/>
            <person name="Guo X."/>
        </authorList>
    </citation>
    <scope>NUCLEOTIDE SEQUENCE</scope>
    <source>
        <strain evidence="8">LBG001</strain>
    </source>
</reference>
<dbReference type="InterPro" id="IPR015797">
    <property type="entry name" value="NUDIX_hydrolase-like_dom_sf"/>
</dbReference>
<dbReference type="CDD" id="cd03426">
    <property type="entry name" value="NUDIX_CoAse_Nudt7"/>
    <property type="match status" value="1"/>
</dbReference>
<organism evidence="8 9">
    <name type="scientific">Bdellovibrio reynosensis</name>
    <dbReference type="NCBI Taxonomy" id="2835041"/>
    <lineage>
        <taxon>Bacteria</taxon>
        <taxon>Pseudomonadati</taxon>
        <taxon>Bdellovibrionota</taxon>
        <taxon>Bdellovibrionia</taxon>
        <taxon>Bdellovibrionales</taxon>
        <taxon>Pseudobdellovibrionaceae</taxon>
        <taxon>Bdellovibrio</taxon>
    </lineage>
</organism>
<keyword evidence="3" id="KW-0479">Metal-binding</keyword>
<gene>
    <name evidence="8" type="ORF">MNR06_08985</name>
</gene>
<accession>A0ABY4CCA4</accession>
<evidence type="ECO:0000313" key="8">
    <source>
        <dbReference type="EMBL" id="UOE99829.1"/>
    </source>
</evidence>
<evidence type="ECO:0000256" key="3">
    <source>
        <dbReference type="ARBA" id="ARBA00022723"/>
    </source>
</evidence>
<keyword evidence="9" id="KW-1185">Reference proteome</keyword>
<evidence type="ECO:0000256" key="4">
    <source>
        <dbReference type="ARBA" id="ARBA00022801"/>
    </source>
</evidence>
<name>A0ABY4CCA4_9BACT</name>
<keyword evidence="4" id="KW-0378">Hydrolase</keyword>
<dbReference type="PROSITE" id="PS51462">
    <property type="entry name" value="NUDIX"/>
    <property type="match status" value="1"/>
</dbReference>
<dbReference type="EMBL" id="CP093442">
    <property type="protein sequence ID" value="UOE99829.1"/>
    <property type="molecule type" value="Genomic_DNA"/>
</dbReference>
<evidence type="ECO:0000256" key="5">
    <source>
        <dbReference type="ARBA" id="ARBA00022842"/>
    </source>
</evidence>
<dbReference type="RefSeq" id="WP_243535159.1">
    <property type="nucleotide sequence ID" value="NZ_CP093442.1"/>
</dbReference>
<keyword evidence="6" id="KW-0464">Manganese</keyword>
<evidence type="ECO:0000259" key="7">
    <source>
        <dbReference type="PROSITE" id="PS51462"/>
    </source>
</evidence>
<comment type="cofactor">
    <cofactor evidence="1">
        <name>Mn(2+)</name>
        <dbReference type="ChEBI" id="CHEBI:29035"/>
    </cofactor>
</comment>
<dbReference type="InterPro" id="IPR000086">
    <property type="entry name" value="NUDIX_hydrolase_dom"/>
</dbReference>
<dbReference type="PANTHER" id="PTHR12992:SF11">
    <property type="entry name" value="MITOCHONDRIAL COENZYME A DIPHOSPHATASE NUDT8"/>
    <property type="match status" value="1"/>
</dbReference>
<evidence type="ECO:0000256" key="2">
    <source>
        <dbReference type="ARBA" id="ARBA00001946"/>
    </source>
</evidence>
<dbReference type="Pfam" id="PF00293">
    <property type="entry name" value="NUDIX"/>
    <property type="match status" value="1"/>
</dbReference>
<proteinExistence type="predicted"/>